<dbReference type="SUPFAM" id="SSF51556">
    <property type="entry name" value="Metallo-dependent hydrolases"/>
    <property type="match status" value="1"/>
</dbReference>
<evidence type="ECO:0000256" key="1">
    <source>
        <dbReference type="SAM" id="Phobius"/>
    </source>
</evidence>
<name>A0A4Z1AJP1_9LEPT</name>
<gene>
    <name evidence="3" type="ORF">EHR06_10355</name>
</gene>
<proteinExistence type="predicted"/>
<evidence type="ECO:0000259" key="2">
    <source>
        <dbReference type="Pfam" id="PF01979"/>
    </source>
</evidence>
<dbReference type="Gene3D" id="3.30.110.90">
    <property type="entry name" value="Amidohydrolase"/>
    <property type="match status" value="1"/>
</dbReference>
<dbReference type="OrthoDB" id="9775607at2"/>
<accession>A0A4Z1AJP1</accession>
<dbReference type="InterPro" id="IPR006680">
    <property type="entry name" value="Amidohydro-rel"/>
</dbReference>
<keyword evidence="1" id="KW-0472">Membrane</keyword>
<dbReference type="Gene3D" id="2.30.40.10">
    <property type="entry name" value="Urease, subunit C, domain 1"/>
    <property type="match status" value="1"/>
</dbReference>
<dbReference type="InterPro" id="IPR051781">
    <property type="entry name" value="Metallo-dep_Hydrolase"/>
</dbReference>
<organism evidence="3 4">
    <name type="scientific">Leptospira dzoumogneensis</name>
    <dbReference type="NCBI Taxonomy" id="2484904"/>
    <lineage>
        <taxon>Bacteria</taxon>
        <taxon>Pseudomonadati</taxon>
        <taxon>Spirochaetota</taxon>
        <taxon>Spirochaetia</taxon>
        <taxon>Leptospirales</taxon>
        <taxon>Leptospiraceae</taxon>
        <taxon>Leptospira</taxon>
    </lineage>
</organism>
<protein>
    <submittedName>
        <fullName evidence="3">Amidohydrolase family protein</fullName>
    </submittedName>
</protein>
<reference evidence="3" key="1">
    <citation type="journal article" date="2019" name="PLoS Negl. Trop. Dis.">
        <title>Revisiting the worldwide diversity of Leptospira species in the environment.</title>
        <authorList>
            <person name="Vincent A.T."/>
            <person name="Schiettekatte O."/>
            <person name="Bourhy P."/>
            <person name="Veyrier F.J."/>
            <person name="Picardeau M."/>
        </authorList>
    </citation>
    <scope>NUCLEOTIDE SEQUENCE [LARGE SCALE GENOMIC DNA]</scope>
    <source>
        <strain evidence="3">201601113</strain>
    </source>
</reference>
<dbReference type="InterPro" id="IPR011059">
    <property type="entry name" value="Metal-dep_hydrolase_composite"/>
</dbReference>
<dbReference type="Gene3D" id="1.20.58.520">
    <property type="entry name" value="Amidohydrolase"/>
    <property type="match status" value="1"/>
</dbReference>
<feature type="transmembrane region" description="Helical" evidence="1">
    <location>
        <begin position="20"/>
        <end position="36"/>
    </location>
</feature>
<dbReference type="Proteomes" id="UP000297241">
    <property type="component" value="Unassembled WGS sequence"/>
</dbReference>
<dbReference type="PROSITE" id="PS51257">
    <property type="entry name" value="PROKAR_LIPOPROTEIN"/>
    <property type="match status" value="1"/>
</dbReference>
<dbReference type="GO" id="GO:0016810">
    <property type="term" value="F:hydrolase activity, acting on carbon-nitrogen (but not peptide) bonds"/>
    <property type="evidence" value="ECO:0007669"/>
    <property type="project" value="InterPro"/>
</dbReference>
<dbReference type="AlphaFoldDB" id="A0A4Z1AJP1"/>
<dbReference type="Gene3D" id="3.40.50.10910">
    <property type="entry name" value="Amidohydrolase"/>
    <property type="match status" value="1"/>
</dbReference>
<dbReference type="InterPro" id="IPR032466">
    <property type="entry name" value="Metal_Hydrolase"/>
</dbReference>
<comment type="caution">
    <text evidence="3">The sequence shown here is derived from an EMBL/GenBank/DDBJ whole genome shotgun (WGS) entry which is preliminary data.</text>
</comment>
<dbReference type="EMBL" id="RQHS01000016">
    <property type="protein sequence ID" value="TGM99523.1"/>
    <property type="molecule type" value="Genomic_DNA"/>
</dbReference>
<sequence length="444" mass="48106">MNFNRSIKTYKKTKSDVLKTFAVAVITVIAACFLLIDCKKSSASEAQTIAIINTNIFDGKDLIQDHTLIIKGNRIHSIGGDIPEGAAIIDAKGGMLMPGLIDSHVHTDIDGLHDALLFGVTTELEMTGQWMFWERWQLANRNDIADMRSAGMGITPPGGHPTQYMQLSSNWFLKTFYRYPFVSTPEEAIQFVDKQVEGGSDFIKIIIEDGDTVGTPGLPVIDDATLVASVKAAHRRGKMAIAHVTSVSGGRRAISAGVDGLAHMFFDKKPDKEFISEIKSSGAFIVPTLTTLSTAFGNSPRTLLEDKRVSSKLSKEWLEALSKNMNVYPKGKIEDSFESVAALHKAGVDILAGSDVSEPIADLGGLAHGASLHHELQLLVAAGFKPIEALRAATSVPAKRFSLNDRGRIFPGARADLILVDGDPLQNISDTLSIRNVWRAGVQQ</sequence>
<dbReference type="PANTHER" id="PTHR43135">
    <property type="entry name" value="ALPHA-D-RIBOSE 1-METHYLPHOSPHONATE 5-TRIPHOSPHATE DIPHOSPHATASE"/>
    <property type="match status" value="1"/>
</dbReference>
<feature type="domain" description="Amidohydrolase-related" evidence="2">
    <location>
        <begin position="95"/>
        <end position="441"/>
    </location>
</feature>
<evidence type="ECO:0000313" key="4">
    <source>
        <dbReference type="Proteomes" id="UP000297241"/>
    </source>
</evidence>
<keyword evidence="1" id="KW-1133">Transmembrane helix</keyword>
<dbReference type="SUPFAM" id="SSF51338">
    <property type="entry name" value="Composite domain of metallo-dependent hydrolases"/>
    <property type="match status" value="1"/>
</dbReference>
<evidence type="ECO:0000313" key="3">
    <source>
        <dbReference type="EMBL" id="TGM99523.1"/>
    </source>
</evidence>
<dbReference type="Pfam" id="PF01979">
    <property type="entry name" value="Amidohydro_1"/>
    <property type="match status" value="1"/>
</dbReference>
<keyword evidence="4" id="KW-1185">Reference proteome</keyword>
<dbReference type="PANTHER" id="PTHR43135:SF3">
    <property type="entry name" value="ALPHA-D-RIBOSE 1-METHYLPHOSPHONATE 5-TRIPHOSPHATE DIPHOSPHATASE"/>
    <property type="match status" value="1"/>
</dbReference>
<keyword evidence="1" id="KW-0812">Transmembrane</keyword>
<dbReference type="RefSeq" id="WP_135756925.1">
    <property type="nucleotide sequence ID" value="NZ_RQHS01000016.1"/>
</dbReference>
<keyword evidence="3" id="KW-0378">Hydrolase</keyword>